<evidence type="ECO:0000313" key="1">
    <source>
        <dbReference type="EMBL" id="MCW4590178.1"/>
    </source>
</evidence>
<keyword evidence="2" id="KW-1185">Reference proteome</keyword>
<accession>A0ABT3K432</accession>
<comment type="caution">
    <text evidence="1">The sequence shown here is derived from an EMBL/GenBank/DDBJ whole genome shotgun (WGS) entry which is preliminary data.</text>
</comment>
<name>A0ABT3K432_9PROT</name>
<gene>
    <name evidence="1" type="ORF">NO263_06250</name>
</gene>
<proteinExistence type="predicted"/>
<dbReference type="EMBL" id="JANGSQ010000095">
    <property type="protein sequence ID" value="MCW4590178.1"/>
    <property type="molecule type" value="Genomic_DNA"/>
</dbReference>
<organism evidence="1 2">
    <name type="scientific">Gluconacetobacter entanii</name>
    <dbReference type="NCBI Taxonomy" id="108528"/>
    <lineage>
        <taxon>Bacteria</taxon>
        <taxon>Pseudomonadati</taxon>
        <taxon>Pseudomonadota</taxon>
        <taxon>Alphaproteobacteria</taxon>
        <taxon>Acetobacterales</taxon>
        <taxon>Acetobacteraceae</taxon>
        <taxon>Gluconacetobacter</taxon>
    </lineage>
</organism>
<dbReference type="RefSeq" id="WP_171789799.1">
    <property type="nucleotide sequence ID" value="NZ_JABJWD010000010.1"/>
</dbReference>
<reference evidence="1 2" key="1">
    <citation type="submission" date="2022-07" db="EMBL/GenBank/DDBJ databases">
        <title>Genome stability of Gluconacetobacter entanii AV429.</title>
        <authorList>
            <person name="Trcek J."/>
            <person name="Cepec E."/>
        </authorList>
    </citation>
    <scope>NUCLEOTIDE SEQUENCE [LARGE SCALE GENOMIC DNA]</scope>
    <source>
        <strain evidence="1 2">AV429_2022</strain>
    </source>
</reference>
<sequence>MVPDTGGGPALQRALHRSGRFRARKVGKFLFPFRFTGLLMQMIYQFARAIIQGSEVSFNRGPQYLFIRQFPG</sequence>
<protein>
    <submittedName>
        <fullName evidence="1">Uncharacterized protein</fullName>
    </submittedName>
</protein>
<evidence type="ECO:0000313" key="2">
    <source>
        <dbReference type="Proteomes" id="UP001526337"/>
    </source>
</evidence>
<dbReference type="Proteomes" id="UP001526337">
    <property type="component" value="Unassembled WGS sequence"/>
</dbReference>